<evidence type="ECO:0000313" key="2">
    <source>
        <dbReference type="Proteomes" id="UP000283095"/>
    </source>
</evidence>
<accession>A0A3T0KVH2</accession>
<reference evidence="1 2" key="1">
    <citation type="submission" date="2018-01" db="EMBL/GenBank/DDBJ databases">
        <title>Bacillus asahii Genome sequencing and assembly.</title>
        <authorList>
            <person name="Jiang H."/>
            <person name="Feng Y."/>
            <person name="Zhao F."/>
            <person name="Lin X."/>
        </authorList>
    </citation>
    <scope>NUCLEOTIDE SEQUENCE [LARGE SCALE GENOMIC DNA]</scope>
    <source>
        <strain evidence="1 2">OM18</strain>
    </source>
</reference>
<protein>
    <submittedName>
        <fullName evidence="1">Uncharacterized protein</fullName>
    </submittedName>
</protein>
<organism evidence="1 2">
    <name type="scientific">Peribacillus asahii</name>
    <dbReference type="NCBI Taxonomy" id="228899"/>
    <lineage>
        <taxon>Bacteria</taxon>
        <taxon>Bacillati</taxon>
        <taxon>Bacillota</taxon>
        <taxon>Bacilli</taxon>
        <taxon>Bacillales</taxon>
        <taxon>Bacillaceae</taxon>
        <taxon>Peribacillus</taxon>
    </lineage>
</organism>
<sequence>MGIRYIEDINEEMNINIVVHMDLQSKSACIVDAHITPAFCLNCNQQVSGLFHYNGSRYGQVGEIECNHCHSTLFCTDDDYYQYRIFMSPQNYFNRFIYDENTFKNKLSEIDFGNVYLLNIETLNKVQKKIGTNMLGKNILDTIHEIELNDLVSLISKKLKITDIPTNPIIIDDRFTHLPIKVNKWLNLLRLLKII</sequence>
<dbReference type="OrthoDB" id="2003805at2"/>
<dbReference type="Proteomes" id="UP000283095">
    <property type="component" value="Chromosome"/>
</dbReference>
<dbReference type="KEGG" id="pasa:BAOM_3676"/>
<dbReference type="RefSeq" id="WP_127761299.1">
    <property type="nucleotide sequence ID" value="NZ_CP026095.1"/>
</dbReference>
<proteinExistence type="predicted"/>
<dbReference type="EMBL" id="CP026095">
    <property type="protein sequence ID" value="AZV44285.1"/>
    <property type="molecule type" value="Genomic_DNA"/>
</dbReference>
<name>A0A3T0KVH2_9BACI</name>
<evidence type="ECO:0000313" key="1">
    <source>
        <dbReference type="EMBL" id="AZV44285.1"/>
    </source>
</evidence>
<dbReference type="AlphaFoldDB" id="A0A3T0KVH2"/>
<gene>
    <name evidence="1" type="ORF">BAOM_3676</name>
</gene>